<name>A0A2H4P812_9CAUD</name>
<sequence length="61" mass="7372">MINYQNIPSGEYIRVKWKRTEIGRIYKEKGEWHYRPRGCEGRLRSEPFPNLASLKKYLEGE</sequence>
<proteinExistence type="predicted"/>
<dbReference type="Proteomes" id="UP000241096">
    <property type="component" value="Segment"/>
</dbReference>
<evidence type="ECO:0000313" key="2">
    <source>
        <dbReference type="Proteomes" id="UP000241096"/>
    </source>
</evidence>
<organism evidence="1 2">
    <name type="scientific">Pseudomonas phage ventosus</name>
    <dbReference type="NCBI Taxonomy" id="2048980"/>
    <lineage>
        <taxon>Viruses</taxon>
        <taxon>Duplodnaviria</taxon>
        <taxon>Heunggongvirae</taxon>
        <taxon>Uroviricota</taxon>
        <taxon>Caudoviricetes</taxon>
        <taxon>Vandenendeviridae</taxon>
        <taxon>Gorskivirinae</taxon>
        <taxon>Ventosusvirus</taxon>
        <taxon>Ventosusvirus ventosus</taxon>
    </lineage>
</organism>
<gene>
    <name evidence="1" type="ORF">CNR37_00108</name>
</gene>
<protein>
    <submittedName>
        <fullName evidence="1">Uncharacterized protein</fullName>
    </submittedName>
</protein>
<keyword evidence="2" id="KW-1185">Reference proteome</keyword>
<reference evidence="1 2" key="1">
    <citation type="submission" date="2017-09" db="EMBL/GenBank/DDBJ databases">
        <authorList>
            <person name="Ehlers B."/>
            <person name="Leendertz F.H."/>
        </authorList>
    </citation>
    <scope>NUCLEOTIDE SEQUENCE [LARGE SCALE GENOMIC DNA]</scope>
</reference>
<dbReference type="EMBL" id="MG018930">
    <property type="protein sequence ID" value="ATW58315.1"/>
    <property type="molecule type" value="Genomic_DNA"/>
</dbReference>
<evidence type="ECO:0000313" key="1">
    <source>
        <dbReference type="EMBL" id="ATW58315.1"/>
    </source>
</evidence>
<accession>A0A2H4P812</accession>